<protein>
    <submittedName>
        <fullName evidence="8">Type II secretion system (T2SS), protein F</fullName>
    </submittedName>
</protein>
<keyword evidence="5 6" id="KW-0472">Membrane</keyword>
<organism evidence="8 9">
    <name type="scientific">Sinosporangium album</name>
    <dbReference type="NCBI Taxonomy" id="504805"/>
    <lineage>
        <taxon>Bacteria</taxon>
        <taxon>Bacillati</taxon>
        <taxon>Actinomycetota</taxon>
        <taxon>Actinomycetes</taxon>
        <taxon>Streptosporangiales</taxon>
        <taxon>Streptosporangiaceae</taxon>
        <taxon>Sinosporangium</taxon>
    </lineage>
</organism>
<evidence type="ECO:0000256" key="5">
    <source>
        <dbReference type="ARBA" id="ARBA00023136"/>
    </source>
</evidence>
<dbReference type="InterPro" id="IPR018076">
    <property type="entry name" value="T2SS_GspF_dom"/>
</dbReference>
<accession>A0A1G7U4X9</accession>
<reference evidence="8 9" key="1">
    <citation type="submission" date="2016-10" db="EMBL/GenBank/DDBJ databases">
        <authorList>
            <person name="de Groot N.N."/>
        </authorList>
    </citation>
    <scope>NUCLEOTIDE SEQUENCE [LARGE SCALE GENOMIC DNA]</scope>
    <source>
        <strain evidence="8 9">CPCC 201354</strain>
    </source>
</reference>
<dbReference type="AlphaFoldDB" id="A0A1G7U4X9"/>
<proteinExistence type="predicted"/>
<dbReference type="STRING" id="504805.SAMN05421505_10493"/>
<dbReference type="GO" id="GO:0005886">
    <property type="term" value="C:plasma membrane"/>
    <property type="evidence" value="ECO:0007669"/>
    <property type="project" value="UniProtKB-SubCell"/>
</dbReference>
<evidence type="ECO:0000259" key="7">
    <source>
        <dbReference type="Pfam" id="PF00482"/>
    </source>
</evidence>
<evidence type="ECO:0000256" key="6">
    <source>
        <dbReference type="SAM" id="Phobius"/>
    </source>
</evidence>
<evidence type="ECO:0000256" key="2">
    <source>
        <dbReference type="ARBA" id="ARBA00022475"/>
    </source>
</evidence>
<dbReference type="PANTHER" id="PTHR35007:SF3">
    <property type="entry name" value="POSSIBLE CONSERVED ALANINE RICH MEMBRANE PROTEIN"/>
    <property type="match status" value="1"/>
</dbReference>
<feature type="transmembrane region" description="Helical" evidence="6">
    <location>
        <begin position="206"/>
        <end position="232"/>
    </location>
</feature>
<evidence type="ECO:0000313" key="9">
    <source>
        <dbReference type="Proteomes" id="UP000198923"/>
    </source>
</evidence>
<dbReference type="Proteomes" id="UP000198923">
    <property type="component" value="Unassembled WGS sequence"/>
</dbReference>
<keyword evidence="2" id="KW-1003">Cell membrane</keyword>
<dbReference type="Gene3D" id="1.20.81.30">
    <property type="entry name" value="Type II secretion system (T2SS), domain F"/>
    <property type="match status" value="1"/>
</dbReference>
<feature type="domain" description="Type II secretion system protein GspF" evidence="7">
    <location>
        <begin position="97"/>
        <end position="217"/>
    </location>
</feature>
<comment type="subcellular location">
    <subcellularLocation>
        <location evidence="1">Cell membrane</location>
        <topology evidence="1">Multi-pass membrane protein</topology>
    </subcellularLocation>
</comment>
<evidence type="ECO:0000313" key="8">
    <source>
        <dbReference type="EMBL" id="SDG42311.1"/>
    </source>
</evidence>
<keyword evidence="9" id="KW-1185">Reference proteome</keyword>
<dbReference type="EMBL" id="FNCN01000004">
    <property type="protein sequence ID" value="SDG42311.1"/>
    <property type="molecule type" value="Genomic_DNA"/>
</dbReference>
<keyword evidence="4 6" id="KW-1133">Transmembrane helix</keyword>
<name>A0A1G7U4X9_9ACTN</name>
<evidence type="ECO:0000256" key="1">
    <source>
        <dbReference type="ARBA" id="ARBA00004651"/>
    </source>
</evidence>
<gene>
    <name evidence="8" type="ORF">SAMN05421505_10493</name>
</gene>
<evidence type="ECO:0000256" key="4">
    <source>
        <dbReference type="ARBA" id="ARBA00022989"/>
    </source>
</evidence>
<evidence type="ECO:0000256" key="3">
    <source>
        <dbReference type="ARBA" id="ARBA00022692"/>
    </source>
</evidence>
<dbReference type="PANTHER" id="PTHR35007">
    <property type="entry name" value="INTEGRAL MEMBRANE PROTEIN-RELATED"/>
    <property type="match status" value="1"/>
</dbReference>
<sequence length="233" mass="24174">MRPGRRSAISTTRPGEALASLRSAEVSSNRNGKPPQWVVILSMPLAFLFFVVSIGGMAGVILGLLAALVIAMASRRHESRHGRLARTRMAADLPFAIELMAACLRAGRPLGSAVDSTASAVGGPLAERLTSVSRRLSLGADAADAWRELGSEPALAELARGMVRAADSGAPTARILTRLADDTRRTAHAAALAAARRVGVYAVAPLGLCFLPSFVLLGIVPVVAGLASQIVLP</sequence>
<keyword evidence="3 6" id="KW-0812">Transmembrane</keyword>
<dbReference type="InterPro" id="IPR042094">
    <property type="entry name" value="T2SS_GspF_sf"/>
</dbReference>
<dbReference type="Pfam" id="PF00482">
    <property type="entry name" value="T2SSF"/>
    <property type="match status" value="1"/>
</dbReference>
<feature type="transmembrane region" description="Helical" evidence="6">
    <location>
        <begin position="45"/>
        <end position="73"/>
    </location>
</feature>